<sequence>MLVERHVACDLCRAFLSRLRYAEERRGQWARAAKEDDASEVRRFSVVVTLGVNIAVFGIQPKCARAQRARNETRARM</sequence>
<dbReference type="AlphaFoldDB" id="A0A371CRI0"/>
<keyword evidence="2" id="KW-1185">Reference proteome</keyword>
<organism evidence="1 2">
    <name type="scientific">Lentinus brumalis</name>
    <dbReference type="NCBI Taxonomy" id="2498619"/>
    <lineage>
        <taxon>Eukaryota</taxon>
        <taxon>Fungi</taxon>
        <taxon>Dikarya</taxon>
        <taxon>Basidiomycota</taxon>
        <taxon>Agaricomycotina</taxon>
        <taxon>Agaricomycetes</taxon>
        <taxon>Polyporales</taxon>
        <taxon>Polyporaceae</taxon>
        <taxon>Lentinus</taxon>
    </lineage>
</organism>
<dbReference type="EMBL" id="KZ857474">
    <property type="protein sequence ID" value="RDX42902.1"/>
    <property type="molecule type" value="Genomic_DNA"/>
</dbReference>
<accession>A0A371CRI0</accession>
<protein>
    <submittedName>
        <fullName evidence="1">Uncharacterized protein</fullName>
    </submittedName>
</protein>
<dbReference type="Proteomes" id="UP000256964">
    <property type="component" value="Unassembled WGS sequence"/>
</dbReference>
<name>A0A371CRI0_9APHY</name>
<reference evidence="1 2" key="1">
    <citation type="journal article" date="2018" name="Biotechnol. Biofuels">
        <title>Integrative visual omics of the white-rot fungus Polyporus brumalis exposes the biotechnological potential of its oxidative enzymes for delignifying raw plant biomass.</title>
        <authorList>
            <person name="Miyauchi S."/>
            <person name="Rancon A."/>
            <person name="Drula E."/>
            <person name="Hage H."/>
            <person name="Chaduli D."/>
            <person name="Favel A."/>
            <person name="Grisel S."/>
            <person name="Henrissat B."/>
            <person name="Herpoel-Gimbert I."/>
            <person name="Ruiz-Duenas F.J."/>
            <person name="Chevret D."/>
            <person name="Hainaut M."/>
            <person name="Lin J."/>
            <person name="Wang M."/>
            <person name="Pangilinan J."/>
            <person name="Lipzen A."/>
            <person name="Lesage-Meessen L."/>
            <person name="Navarro D."/>
            <person name="Riley R."/>
            <person name="Grigoriev I.V."/>
            <person name="Zhou S."/>
            <person name="Raouche S."/>
            <person name="Rosso M.N."/>
        </authorList>
    </citation>
    <scope>NUCLEOTIDE SEQUENCE [LARGE SCALE GENOMIC DNA]</scope>
    <source>
        <strain evidence="1 2">BRFM 1820</strain>
    </source>
</reference>
<proteinExistence type="predicted"/>
<evidence type="ECO:0000313" key="2">
    <source>
        <dbReference type="Proteomes" id="UP000256964"/>
    </source>
</evidence>
<gene>
    <name evidence="1" type="ORF">OH76DRAFT_1255341</name>
</gene>
<evidence type="ECO:0000313" key="1">
    <source>
        <dbReference type="EMBL" id="RDX42902.1"/>
    </source>
</evidence>